<gene>
    <name evidence="3" type="ORF">POBO1169_LOCUS13001</name>
</gene>
<evidence type="ECO:0000259" key="2">
    <source>
        <dbReference type="Pfam" id="PF13883"/>
    </source>
</evidence>
<evidence type="ECO:0000313" key="3">
    <source>
        <dbReference type="EMBL" id="CAD8676117.1"/>
    </source>
</evidence>
<proteinExistence type="predicted"/>
<sequence>MSCAAASTILCGTNVRRDLSSVSRHGLGKQTALRLRLGSVGSRRSSVRQAATFQAANGDGKDAKAEGKPSRIPILEVESGKSWTPLVTDNKSSTTGLLRTPLTGGVQSATDNHDLPSPATAVRNLIEQGRYAHLCTIMSRMHHRRAGYPFGSMVDFATDDNGFPIVMLSPLAIQTRNLMANPHCSMVIQMPGWNGLANARVTVFGDVYPVPPETQGLAREIFSAKHTAAQQWGNFAFFRMDNITDIYFVGGFGTVQWVEVADYVRQRPDAIVCRTATQCPEDVLLKLNQKYAKKLCQLLSTHTVKQAETVEDCQLVSIDKQGVDVRLRQSGMLENQMVRLRFKNHVFNLDQAIIEMEAITSGDLV</sequence>
<dbReference type="Gene3D" id="2.30.110.10">
    <property type="entry name" value="Electron Transport, Fmn-binding Protein, Chain A"/>
    <property type="match status" value="1"/>
</dbReference>
<reference evidence="3" key="1">
    <citation type="submission" date="2021-01" db="EMBL/GenBank/DDBJ databases">
        <authorList>
            <person name="Corre E."/>
            <person name="Pelletier E."/>
            <person name="Niang G."/>
            <person name="Scheremetjew M."/>
            <person name="Finn R."/>
            <person name="Kale V."/>
            <person name="Holt S."/>
            <person name="Cochrane G."/>
            <person name="Meng A."/>
            <person name="Brown T."/>
            <person name="Cohen L."/>
        </authorList>
    </citation>
    <scope>NUCLEOTIDE SEQUENCE</scope>
    <source>
        <strain evidence="3">CCMP722</strain>
    </source>
</reference>
<dbReference type="InterPro" id="IPR012349">
    <property type="entry name" value="Split_barrel_FMN-bd"/>
</dbReference>
<dbReference type="GO" id="GO:0005737">
    <property type="term" value="C:cytoplasm"/>
    <property type="evidence" value="ECO:0007669"/>
    <property type="project" value="UniProtKB-ARBA"/>
</dbReference>
<feature type="region of interest" description="Disordered" evidence="1">
    <location>
        <begin position="85"/>
        <end position="116"/>
    </location>
</feature>
<accession>A0A7S0RFP6</accession>
<dbReference type="InterPro" id="IPR037119">
    <property type="entry name" value="Haem_oxidase_HugZ-like_sf"/>
</dbReference>
<dbReference type="PANTHER" id="PTHR13343:SF29">
    <property type="entry name" value="PYRIDOXAMINE 5'-PHOSPHATE OXIDASE FAMILY PROTEIN"/>
    <property type="match status" value="1"/>
</dbReference>
<dbReference type="SUPFAM" id="SSF50475">
    <property type="entry name" value="FMN-binding split barrel"/>
    <property type="match status" value="1"/>
</dbReference>
<evidence type="ECO:0000256" key="1">
    <source>
        <dbReference type="SAM" id="MobiDB-lite"/>
    </source>
</evidence>
<dbReference type="Pfam" id="PF13883">
    <property type="entry name" value="CREG_beta-barrel"/>
    <property type="match status" value="1"/>
</dbReference>
<dbReference type="EMBL" id="HBFA01025637">
    <property type="protein sequence ID" value="CAD8676117.1"/>
    <property type="molecule type" value="Transcribed_RNA"/>
</dbReference>
<protein>
    <recommendedName>
        <fullName evidence="2">CREG-like beta-barrel domain-containing protein</fullName>
    </recommendedName>
</protein>
<feature type="compositionally biased region" description="Low complexity" evidence="1">
    <location>
        <begin position="94"/>
        <end position="105"/>
    </location>
</feature>
<dbReference type="AlphaFoldDB" id="A0A7S0RFP6"/>
<feature type="domain" description="CREG-like beta-barrel" evidence="2">
    <location>
        <begin position="119"/>
        <end position="264"/>
    </location>
</feature>
<dbReference type="InterPro" id="IPR055343">
    <property type="entry name" value="CREG_beta-barrel"/>
</dbReference>
<dbReference type="PANTHER" id="PTHR13343">
    <property type="entry name" value="CREG1 PROTEIN"/>
    <property type="match status" value="1"/>
</dbReference>
<name>A0A7S0RFP6_9CHLO</name>
<dbReference type="Gene3D" id="3.20.180.10">
    <property type="entry name" value="PNP-oxidase-like"/>
    <property type="match status" value="1"/>
</dbReference>
<organism evidence="3">
    <name type="scientific">Pyramimonas obovata</name>
    <dbReference type="NCBI Taxonomy" id="1411642"/>
    <lineage>
        <taxon>Eukaryota</taxon>
        <taxon>Viridiplantae</taxon>
        <taxon>Chlorophyta</taxon>
        <taxon>Pyramimonadophyceae</taxon>
        <taxon>Pyramimonadales</taxon>
        <taxon>Pyramimonadaceae</taxon>
        <taxon>Pyramimonas</taxon>
        <taxon>Pyramimonas incertae sedis</taxon>
    </lineage>
</organism>